<dbReference type="RefSeq" id="WP_302037693.1">
    <property type="nucleotide sequence ID" value="NZ_JAUKPO010000005.1"/>
</dbReference>
<proteinExistence type="predicted"/>
<reference evidence="4" key="1">
    <citation type="submission" date="2023-07" db="EMBL/GenBank/DDBJ databases">
        <title>The genome sequence of Rhodocytophaga aerolata KACC 12507.</title>
        <authorList>
            <person name="Zhang X."/>
        </authorList>
    </citation>
    <scope>NUCLEOTIDE SEQUENCE</scope>
    <source>
        <strain evidence="4">KACC 12507</strain>
    </source>
</reference>
<feature type="domain" description="NADAR" evidence="3">
    <location>
        <begin position="22"/>
        <end position="181"/>
    </location>
</feature>
<dbReference type="InterPro" id="IPR012816">
    <property type="entry name" value="NADAR"/>
</dbReference>
<gene>
    <name evidence="4" type="ORF">Q0590_11530</name>
</gene>
<dbReference type="EMBL" id="JAUKPO010000005">
    <property type="protein sequence ID" value="MDO1446889.1"/>
    <property type="molecule type" value="Genomic_DNA"/>
</dbReference>
<organism evidence="4 5">
    <name type="scientific">Rhodocytophaga aerolata</name>
    <dbReference type="NCBI Taxonomy" id="455078"/>
    <lineage>
        <taxon>Bacteria</taxon>
        <taxon>Pseudomonadati</taxon>
        <taxon>Bacteroidota</taxon>
        <taxon>Cytophagia</taxon>
        <taxon>Cytophagales</taxon>
        <taxon>Rhodocytophagaceae</taxon>
        <taxon>Rhodocytophaga</taxon>
    </lineage>
</organism>
<dbReference type="Proteomes" id="UP001168528">
    <property type="component" value="Unassembled WGS sequence"/>
</dbReference>
<protein>
    <submittedName>
        <fullName evidence="4">NADAR family protein</fullName>
    </submittedName>
</protein>
<dbReference type="NCBIfam" id="TIGR02464">
    <property type="entry name" value="ribofla_fusion"/>
    <property type="match status" value="1"/>
</dbReference>
<evidence type="ECO:0000313" key="5">
    <source>
        <dbReference type="Proteomes" id="UP001168528"/>
    </source>
</evidence>
<evidence type="ECO:0000313" key="4">
    <source>
        <dbReference type="EMBL" id="MDO1446889.1"/>
    </source>
</evidence>
<evidence type="ECO:0000256" key="1">
    <source>
        <dbReference type="ARBA" id="ARBA00000022"/>
    </source>
</evidence>
<dbReference type="CDD" id="cd15457">
    <property type="entry name" value="NADAR"/>
    <property type="match status" value="1"/>
</dbReference>
<accession>A0ABT8R6A4</accession>
<comment type="catalytic activity">
    <reaction evidence="2">
        <text>2,5-diamino-6-hydroxy-4-(5-phosphoribosylamino)-pyrimidine + H2O = 2,5,6-triamino-4-hydroxypyrimidine + D-ribose 5-phosphate</text>
        <dbReference type="Rhea" id="RHEA:23436"/>
        <dbReference type="ChEBI" id="CHEBI:15377"/>
        <dbReference type="ChEBI" id="CHEBI:58614"/>
        <dbReference type="ChEBI" id="CHEBI:78346"/>
        <dbReference type="ChEBI" id="CHEBI:137796"/>
    </reaction>
</comment>
<dbReference type="InterPro" id="IPR037238">
    <property type="entry name" value="YbiA-like_sf"/>
</dbReference>
<sequence>MKYTVAWLLEQYQKDSKIKYVFFWGHQPTKDGSISESCFSQWWPSPFTVDGIAYKTAEHWMMAQKARLFEDQHQLNLILTCSSPAEAKKLGRQIANFDTNLWDQHKYAFVVEGNYHKFSQNANLRTFLLHTGERVLVEASPVDSIWGIGMAKNDEAIYDPTKWKGENLLGFALMEVRDQLKAFQTISYS</sequence>
<comment type="caution">
    <text evidence="4">The sequence shown here is derived from an EMBL/GenBank/DDBJ whole genome shotgun (WGS) entry which is preliminary data.</text>
</comment>
<evidence type="ECO:0000259" key="3">
    <source>
        <dbReference type="Pfam" id="PF08719"/>
    </source>
</evidence>
<dbReference type="SUPFAM" id="SSF143990">
    <property type="entry name" value="YbiA-like"/>
    <property type="match status" value="1"/>
</dbReference>
<dbReference type="Pfam" id="PF08719">
    <property type="entry name" value="NADAR"/>
    <property type="match status" value="1"/>
</dbReference>
<dbReference type="Gene3D" id="1.10.357.40">
    <property type="entry name" value="YbiA-like"/>
    <property type="match status" value="1"/>
</dbReference>
<evidence type="ECO:0000256" key="2">
    <source>
        <dbReference type="ARBA" id="ARBA00000751"/>
    </source>
</evidence>
<comment type="catalytic activity">
    <reaction evidence="1">
        <text>5-amino-6-(5-phospho-D-ribosylamino)uracil + H2O = 5,6-diaminouracil + D-ribose 5-phosphate</text>
        <dbReference type="Rhea" id="RHEA:55020"/>
        <dbReference type="ChEBI" id="CHEBI:15377"/>
        <dbReference type="ChEBI" id="CHEBI:46252"/>
        <dbReference type="ChEBI" id="CHEBI:58453"/>
        <dbReference type="ChEBI" id="CHEBI:78346"/>
    </reaction>
</comment>
<name>A0ABT8R6A4_9BACT</name>
<keyword evidence="5" id="KW-1185">Reference proteome</keyword>